<dbReference type="Proteomes" id="UP000887565">
    <property type="component" value="Unplaced"/>
</dbReference>
<reference evidence="2" key="1">
    <citation type="submission" date="2022-11" db="UniProtKB">
        <authorList>
            <consortium name="WormBaseParasite"/>
        </authorList>
    </citation>
    <scope>IDENTIFICATION</scope>
</reference>
<accession>A0A915L179</accession>
<name>A0A915L179_ROMCU</name>
<keyword evidence="1" id="KW-1185">Reference proteome</keyword>
<evidence type="ECO:0000313" key="1">
    <source>
        <dbReference type="Proteomes" id="UP000887565"/>
    </source>
</evidence>
<evidence type="ECO:0000313" key="2">
    <source>
        <dbReference type="WBParaSite" id="nRc.2.0.1.t44465-RA"/>
    </source>
</evidence>
<organism evidence="1 2">
    <name type="scientific">Romanomermis culicivorax</name>
    <name type="common">Nematode worm</name>
    <dbReference type="NCBI Taxonomy" id="13658"/>
    <lineage>
        <taxon>Eukaryota</taxon>
        <taxon>Metazoa</taxon>
        <taxon>Ecdysozoa</taxon>
        <taxon>Nematoda</taxon>
        <taxon>Enoplea</taxon>
        <taxon>Dorylaimia</taxon>
        <taxon>Mermithida</taxon>
        <taxon>Mermithoidea</taxon>
        <taxon>Mermithidae</taxon>
        <taxon>Romanomermis</taxon>
    </lineage>
</organism>
<proteinExistence type="predicted"/>
<sequence>MLWRDDIFEQIRNNHQLQFLSESGNVVPPFCVYSFCNKTSVSSSACNKISIIRIFTLPLILRGNLAIVAATLYVET</sequence>
<protein>
    <submittedName>
        <fullName evidence="2">Uncharacterized protein</fullName>
    </submittedName>
</protein>
<dbReference type="WBParaSite" id="nRc.2.0.1.t44465-RA">
    <property type="protein sequence ID" value="nRc.2.0.1.t44465-RA"/>
    <property type="gene ID" value="nRc.2.0.1.g44465"/>
</dbReference>
<dbReference type="AlphaFoldDB" id="A0A915L179"/>